<dbReference type="InterPro" id="IPR015422">
    <property type="entry name" value="PyrdxlP-dep_Trfase_small"/>
</dbReference>
<dbReference type="EMBL" id="JAXOVC010000007">
    <property type="protein sequence ID" value="KAK4499632.1"/>
    <property type="molecule type" value="Genomic_DNA"/>
</dbReference>
<evidence type="ECO:0000256" key="2">
    <source>
        <dbReference type="ARBA" id="ARBA00022898"/>
    </source>
</evidence>
<dbReference type="Gene3D" id="3.40.640.10">
    <property type="entry name" value="Type I PLP-dependent aspartate aminotransferase-like (Major domain)"/>
    <property type="match status" value="1"/>
</dbReference>
<comment type="cofactor">
    <cofactor evidence="1 3">
        <name>pyridoxal 5'-phosphate</name>
        <dbReference type="ChEBI" id="CHEBI:597326"/>
    </cofactor>
</comment>
<evidence type="ECO:0000313" key="4">
    <source>
        <dbReference type="EMBL" id="KAK4499632.1"/>
    </source>
</evidence>
<dbReference type="InterPro" id="IPR015421">
    <property type="entry name" value="PyrdxlP-dep_Trfase_major"/>
</dbReference>
<dbReference type="InterPro" id="IPR000277">
    <property type="entry name" value="Cys/Met-Metab_PyrdxlP-dep_enz"/>
</dbReference>
<dbReference type="Gene3D" id="3.90.1150.10">
    <property type="entry name" value="Aspartate Aminotransferase, domain 1"/>
    <property type="match status" value="1"/>
</dbReference>
<reference evidence="4 5" key="1">
    <citation type="journal article" date="2023" name="G3 (Bethesda)">
        <title>A chromosome-level genome assembly of Zasmidium syzygii isolated from banana leaves.</title>
        <authorList>
            <person name="van Westerhoven A.C."/>
            <person name="Mehrabi R."/>
            <person name="Talebi R."/>
            <person name="Steentjes M.B.F."/>
            <person name="Corcolon B."/>
            <person name="Chong P.A."/>
            <person name="Kema G.H.J."/>
            <person name="Seidl M.F."/>
        </authorList>
    </citation>
    <scope>NUCLEOTIDE SEQUENCE [LARGE SCALE GENOMIC DNA]</scope>
    <source>
        <strain evidence="4 5">P124</strain>
    </source>
</reference>
<comment type="similarity">
    <text evidence="3">Belongs to the trans-sulfuration enzymes family.</text>
</comment>
<dbReference type="InterPro" id="IPR051750">
    <property type="entry name" value="Trans-sulfuration_enzymes"/>
</dbReference>
<dbReference type="PANTHER" id="PTHR42699:SF1">
    <property type="entry name" value="CYSTATHIONINE GAMMA-SYNTHASE-RELATED"/>
    <property type="match status" value="1"/>
</dbReference>
<dbReference type="PANTHER" id="PTHR42699">
    <property type="match status" value="1"/>
</dbReference>
<evidence type="ECO:0008006" key="6">
    <source>
        <dbReference type="Google" id="ProtNLM"/>
    </source>
</evidence>
<name>A0ABR0EDT2_ZASCE</name>
<comment type="caution">
    <text evidence="4">The sequence shown here is derived from an EMBL/GenBank/DDBJ whole genome shotgun (WGS) entry which is preliminary data.</text>
</comment>
<dbReference type="InterPro" id="IPR015424">
    <property type="entry name" value="PyrdxlP-dep_Trfase"/>
</dbReference>
<dbReference type="Pfam" id="PF01053">
    <property type="entry name" value="Cys_Met_Meta_PP"/>
    <property type="match status" value="1"/>
</dbReference>
<accession>A0ABR0EDT2</accession>
<keyword evidence="5" id="KW-1185">Reference proteome</keyword>
<dbReference type="Proteomes" id="UP001305779">
    <property type="component" value="Unassembled WGS sequence"/>
</dbReference>
<organism evidence="4 5">
    <name type="scientific">Zasmidium cellare</name>
    <name type="common">Wine cellar mold</name>
    <name type="synonym">Racodium cellare</name>
    <dbReference type="NCBI Taxonomy" id="395010"/>
    <lineage>
        <taxon>Eukaryota</taxon>
        <taxon>Fungi</taxon>
        <taxon>Dikarya</taxon>
        <taxon>Ascomycota</taxon>
        <taxon>Pezizomycotina</taxon>
        <taxon>Dothideomycetes</taxon>
        <taxon>Dothideomycetidae</taxon>
        <taxon>Mycosphaerellales</taxon>
        <taxon>Mycosphaerellaceae</taxon>
        <taxon>Zasmidium</taxon>
    </lineage>
</organism>
<keyword evidence="2 3" id="KW-0663">Pyridoxal phosphate</keyword>
<evidence type="ECO:0000256" key="1">
    <source>
        <dbReference type="ARBA" id="ARBA00001933"/>
    </source>
</evidence>
<proteinExistence type="inferred from homology"/>
<evidence type="ECO:0000313" key="5">
    <source>
        <dbReference type="Proteomes" id="UP001305779"/>
    </source>
</evidence>
<dbReference type="SUPFAM" id="SSF53383">
    <property type="entry name" value="PLP-dependent transferases"/>
    <property type="match status" value="1"/>
</dbReference>
<sequence>MAALWAAHRCTSQVRSGIDAIVGFPFKSTHHLLQNLGDGVRLFDSAASLESAIWNAEDNFRVIWTEVPSNPLLTTADLIKLRTIADKHKITLIIDDTIGSFCNIDILGVADILITSLTKSFSGYADVMGGSLVLNPASPRYQELKSTINDIHANDYWSGDAEMLEKNSRDYLSRSSILNTNAERLVSYLKRYAEDERSTVAKLYYPTINADRKQYDRVLRPRSEGFTPGYGCLFTIEFESLAATRAFYDNLSVYNGPHLGAHLTLAMAYVKGLYSQQLDWVAQYGLKETHIRISVGLEDFETLRDRFDVAVAAADIEKDKNP</sequence>
<evidence type="ECO:0000256" key="3">
    <source>
        <dbReference type="RuleBase" id="RU362118"/>
    </source>
</evidence>
<protein>
    <recommendedName>
        <fullName evidence="6">Cystathionine gamma-synthase</fullName>
    </recommendedName>
</protein>
<gene>
    <name evidence="4" type="ORF">PRZ48_010150</name>
</gene>